<evidence type="ECO:0000313" key="3">
    <source>
        <dbReference type="EMBL" id="CAL1135838.1"/>
    </source>
</evidence>
<comment type="caution">
    <text evidence="2">The sequence shown here is derived from an EMBL/GenBank/DDBJ whole genome shotgun (WGS) entry which is preliminary data.</text>
</comment>
<dbReference type="EMBL" id="CAMXCT020000718">
    <property type="protein sequence ID" value="CAL1135838.1"/>
    <property type="molecule type" value="Genomic_DNA"/>
</dbReference>
<dbReference type="EMBL" id="CAMXCT030000718">
    <property type="protein sequence ID" value="CAL4769775.1"/>
    <property type="molecule type" value="Genomic_DNA"/>
</dbReference>
<gene>
    <name evidence="2" type="ORF">C1SCF055_LOCUS10155</name>
</gene>
<dbReference type="AlphaFoldDB" id="A0A9P1C1K2"/>
<accession>A0A9P1C1K2</accession>
<feature type="coiled-coil region" evidence="1">
    <location>
        <begin position="861"/>
        <end position="1026"/>
    </location>
</feature>
<keyword evidence="1" id="KW-0175">Coiled coil</keyword>
<evidence type="ECO:0000313" key="2">
    <source>
        <dbReference type="EMBL" id="CAI3982463.1"/>
    </source>
</evidence>
<name>A0A9P1C1K2_9DINO</name>
<protein>
    <submittedName>
        <fullName evidence="4">Peptidase A2 domain-containing protein</fullName>
    </submittedName>
</protein>
<reference evidence="2" key="1">
    <citation type="submission" date="2022-10" db="EMBL/GenBank/DDBJ databases">
        <authorList>
            <person name="Chen Y."/>
            <person name="Dougan E. K."/>
            <person name="Chan C."/>
            <person name="Rhodes N."/>
            <person name="Thang M."/>
        </authorList>
    </citation>
    <scope>NUCLEOTIDE SEQUENCE</scope>
</reference>
<evidence type="ECO:0000313" key="5">
    <source>
        <dbReference type="Proteomes" id="UP001152797"/>
    </source>
</evidence>
<organism evidence="2">
    <name type="scientific">Cladocopium goreaui</name>
    <dbReference type="NCBI Taxonomy" id="2562237"/>
    <lineage>
        <taxon>Eukaryota</taxon>
        <taxon>Sar</taxon>
        <taxon>Alveolata</taxon>
        <taxon>Dinophyceae</taxon>
        <taxon>Suessiales</taxon>
        <taxon>Symbiodiniaceae</taxon>
        <taxon>Cladocopium</taxon>
    </lineage>
</organism>
<sequence>MGRRRFVRVDRGQATQGVAGVLRTLARALAIGAATPFVLPRFSSYGTYGVPRHEISEAHGSPSRSAREAVASFTTPIRRLDFTNAALVGAGYDLVDVRVLTEDGTPVEATFMLDSGLSTNLVSPSFLEKLGLEAEAEPMEGTALGGNMMKLRSTFLPGLEMLGNDDNETRFAGLWEGAGWRAWCTLDWDAWKAAAATSKTITGKVQYEVLPSEGMTDRQLEMVGWRGQETVEGEFEAGRFSGRGVSVEPKGVLATTESYKFEEEGDSLVEVNSGMRLRRSSYRPSLPLPGPLHATSVGFTQEQLAEREGTRLDGMLGQLPLYQDFAVEVDPEAKQLVLRMPEEASLQAQKVGMQRLPGMDLPSRLFGVNIFHAGLTGGTRPEKAVPALVDSGSANSVVNWPAAEVLFGLRPGDRIVRQAPRIRAVGVGGGYIDMPLLSFSIGLVGDGDSLVPRPVRVAIGDAQVFAEIFGREESGGWLLGLGPKPLKPAALIGQDILSQQRHIFCASEPALYAEQRCAVSGSFRHLGEGDCVDAEGQRLAGLQKLGCTTDDAAWECLSLPPGTCAGIAVTPQGTYQGLCYIFVSQTAGKDEELKSRGFRRYEAPQGQELAPAGPMAELGRWQTAPKTRNAIGGKLVDELKAEQEKERAQVHDARLNVEAATSQLLDGIDSKIGSLEADRSGLSEQVEQLELEIKHIHEAHLEDIKAQRRWHAESVEQTLDATSFCGFLTCLCFRAWRNLLQDQASVRQRRAMCHRATESFCGSRDVALKRAFLGAWCNALQQRQQQRSFQTILRRAFQRCDSFTPEVLRRSSFVAWKLQTFTPTKALAWETIQKARKRAANAAQSELLRSCLQWWMVRLQQAQLQRDAELQRAELLNLLKQMEQQQESARALELTFQESQQQAQAAAEQLLANEKDQTAALESKLNSAEEREKELRAEVARLADLLTAAECDALQKTSDFTALQERCGSELDEMRRECQEAVAAQMELQRQEASVAGRLARVTQRVTEQEEEVDELRIALQGERAALSVLRSAELQNDPAPMASRRSGASLPAMSPLQPALDEVAKRWRLEHSHSVSAIHKSGTLPVSLPVSGRLRGSVL</sequence>
<feature type="coiled-coil region" evidence="1">
    <location>
        <begin position="636"/>
        <end position="699"/>
    </location>
</feature>
<dbReference type="Proteomes" id="UP001152797">
    <property type="component" value="Unassembled WGS sequence"/>
</dbReference>
<proteinExistence type="predicted"/>
<evidence type="ECO:0000313" key="4">
    <source>
        <dbReference type="EMBL" id="CAL4769775.1"/>
    </source>
</evidence>
<dbReference type="EMBL" id="CAMXCT010000718">
    <property type="protein sequence ID" value="CAI3982463.1"/>
    <property type="molecule type" value="Genomic_DNA"/>
</dbReference>
<reference evidence="3" key="2">
    <citation type="submission" date="2024-04" db="EMBL/GenBank/DDBJ databases">
        <authorList>
            <person name="Chen Y."/>
            <person name="Shah S."/>
            <person name="Dougan E. K."/>
            <person name="Thang M."/>
            <person name="Chan C."/>
        </authorList>
    </citation>
    <scope>NUCLEOTIDE SEQUENCE [LARGE SCALE GENOMIC DNA]</scope>
</reference>
<keyword evidence="5" id="KW-1185">Reference proteome</keyword>
<dbReference type="OrthoDB" id="425248at2759"/>
<evidence type="ECO:0000256" key="1">
    <source>
        <dbReference type="SAM" id="Coils"/>
    </source>
</evidence>